<keyword evidence="1 5" id="KW-0806">Transcription termination</keyword>
<dbReference type="EMBL" id="DYWQ01000112">
    <property type="protein sequence ID" value="HJF45618.1"/>
    <property type="molecule type" value="Genomic_DNA"/>
</dbReference>
<evidence type="ECO:0000256" key="3">
    <source>
        <dbReference type="ARBA" id="ARBA00023015"/>
    </source>
</evidence>
<comment type="similarity">
    <text evidence="5 7">Belongs to the NusG family.</text>
</comment>
<evidence type="ECO:0000256" key="7">
    <source>
        <dbReference type="RuleBase" id="RU000538"/>
    </source>
</evidence>
<dbReference type="GO" id="GO:0031564">
    <property type="term" value="P:transcription antitermination"/>
    <property type="evidence" value="ECO:0007669"/>
    <property type="project" value="UniProtKB-UniRule"/>
</dbReference>
<dbReference type="PANTHER" id="PTHR30265">
    <property type="entry name" value="RHO-INTERACTING TRANSCRIPTION TERMINATION FACTOR NUSG"/>
    <property type="match status" value="1"/>
</dbReference>
<dbReference type="OrthoDB" id="9809075at2"/>
<keyword evidence="3 5" id="KW-0805">Transcription regulation</keyword>
<gene>
    <name evidence="5 9" type="primary">nusG</name>
    <name evidence="9" type="ORF">K8U72_07580</name>
</gene>
<dbReference type="InterPro" id="IPR036735">
    <property type="entry name" value="NGN_dom_sf"/>
</dbReference>
<reference evidence="9" key="1">
    <citation type="journal article" date="2021" name="PeerJ">
        <title>Extensive microbial diversity within the chicken gut microbiome revealed by metagenomics and culture.</title>
        <authorList>
            <person name="Gilroy R."/>
            <person name="Ravi A."/>
            <person name="Getino M."/>
            <person name="Pursley I."/>
            <person name="Horton D.L."/>
            <person name="Alikhan N.F."/>
            <person name="Baker D."/>
            <person name="Gharbi K."/>
            <person name="Hall N."/>
            <person name="Watson M."/>
            <person name="Adriaenssens E.M."/>
            <person name="Foster-Nyarko E."/>
            <person name="Jarju S."/>
            <person name="Secka A."/>
            <person name="Antonio M."/>
            <person name="Oren A."/>
            <person name="Chaudhuri R.R."/>
            <person name="La Ragione R."/>
            <person name="Hildebrand F."/>
            <person name="Pallen M.J."/>
        </authorList>
    </citation>
    <scope>NUCLEOTIDE SEQUENCE</scope>
    <source>
        <strain evidence="9">CHK124-7917</strain>
    </source>
</reference>
<dbReference type="SUPFAM" id="SSF82679">
    <property type="entry name" value="N-utilization substance G protein NusG, N-terminal domain"/>
    <property type="match status" value="1"/>
</dbReference>
<evidence type="ECO:0000256" key="5">
    <source>
        <dbReference type="HAMAP-Rule" id="MF_00948"/>
    </source>
</evidence>
<protein>
    <recommendedName>
        <fullName evidence="5 6">Transcription termination/antitermination protein NusG</fullName>
    </recommendedName>
</protein>
<evidence type="ECO:0000256" key="1">
    <source>
        <dbReference type="ARBA" id="ARBA00022472"/>
    </source>
</evidence>
<dbReference type="InterPro" id="IPR008991">
    <property type="entry name" value="Translation_prot_SH3-like_sf"/>
</dbReference>
<dbReference type="RefSeq" id="WP_075279224.1">
    <property type="nucleotide sequence ID" value="NZ_CALUGK010000001.1"/>
</dbReference>
<dbReference type="SUPFAM" id="SSF50104">
    <property type="entry name" value="Translation proteins SH3-like domain"/>
    <property type="match status" value="1"/>
</dbReference>
<comment type="caution">
    <text evidence="9">The sequence shown here is derived from an EMBL/GenBank/DDBJ whole genome shotgun (WGS) entry which is preliminary data.</text>
</comment>
<dbReference type="GO" id="GO:0032784">
    <property type="term" value="P:regulation of DNA-templated transcription elongation"/>
    <property type="evidence" value="ECO:0007669"/>
    <property type="project" value="InterPro"/>
</dbReference>
<comment type="function">
    <text evidence="5 7">Participates in transcription elongation, termination and antitermination.</text>
</comment>
<dbReference type="GO" id="GO:0006353">
    <property type="term" value="P:DNA-templated transcription termination"/>
    <property type="evidence" value="ECO:0007669"/>
    <property type="project" value="UniProtKB-UniRule"/>
</dbReference>
<evidence type="ECO:0000256" key="2">
    <source>
        <dbReference type="ARBA" id="ARBA00022814"/>
    </source>
</evidence>
<name>A0A921GGF4_9ACTN</name>
<dbReference type="CDD" id="cd09891">
    <property type="entry name" value="NGN_Bact_1"/>
    <property type="match status" value="1"/>
</dbReference>
<keyword evidence="4 5" id="KW-0804">Transcription</keyword>
<dbReference type="Pfam" id="PF02357">
    <property type="entry name" value="NusG"/>
    <property type="match status" value="1"/>
</dbReference>
<dbReference type="PANTHER" id="PTHR30265:SF2">
    <property type="entry name" value="TRANSCRIPTION TERMINATION_ANTITERMINATION PROTEIN NUSG"/>
    <property type="match status" value="1"/>
</dbReference>
<dbReference type="InterPro" id="IPR006645">
    <property type="entry name" value="NGN-like_dom"/>
</dbReference>
<dbReference type="PROSITE" id="PS01014">
    <property type="entry name" value="NUSG"/>
    <property type="match status" value="1"/>
</dbReference>
<dbReference type="InterPro" id="IPR015869">
    <property type="entry name" value="Transcrpt_antiterm_NusG_bac_CS"/>
</dbReference>
<dbReference type="SMART" id="SM00738">
    <property type="entry name" value="NGN"/>
    <property type="match status" value="1"/>
</dbReference>
<dbReference type="Proteomes" id="UP000697330">
    <property type="component" value="Unassembled WGS sequence"/>
</dbReference>
<dbReference type="HAMAP" id="MF_00948">
    <property type="entry name" value="NusG"/>
    <property type="match status" value="1"/>
</dbReference>
<dbReference type="CDD" id="cd06091">
    <property type="entry name" value="KOW_NusG"/>
    <property type="match status" value="1"/>
</dbReference>
<sequence>MAKRWYVIHTYSGYENKVKADLEHRIETYGLEDKVVDIQIPTEEVTEIKDGGKRETKESKVFPSYVLVRMEVDDNTWAVVRNTPGVTGFVGLDGKPTPLRRDEFDKIMRRGGSRGTTTAVPKRVATNLEVGQSVHVLSGPLADFDGQISEVMPESGKVKVMLTIFGRETPVELTLDQISVIA</sequence>
<evidence type="ECO:0000313" key="9">
    <source>
        <dbReference type="EMBL" id="HJF45618.1"/>
    </source>
</evidence>
<reference evidence="9" key="2">
    <citation type="submission" date="2021-09" db="EMBL/GenBank/DDBJ databases">
        <authorList>
            <person name="Gilroy R."/>
        </authorList>
    </citation>
    <scope>NUCLEOTIDE SEQUENCE</scope>
    <source>
        <strain evidence="9">CHK124-7917</strain>
    </source>
</reference>
<dbReference type="Gene3D" id="3.30.70.940">
    <property type="entry name" value="NusG, N-terminal domain"/>
    <property type="match status" value="1"/>
</dbReference>
<evidence type="ECO:0000256" key="6">
    <source>
        <dbReference type="NCBIfam" id="TIGR00922"/>
    </source>
</evidence>
<feature type="domain" description="NusG-like N-terminal" evidence="8">
    <location>
        <begin position="2"/>
        <end position="111"/>
    </location>
</feature>
<dbReference type="InterPro" id="IPR014722">
    <property type="entry name" value="Rib_uL2_dom2"/>
</dbReference>
<evidence type="ECO:0000313" key="10">
    <source>
        <dbReference type="Proteomes" id="UP000697330"/>
    </source>
</evidence>
<dbReference type="GO" id="GO:0006354">
    <property type="term" value="P:DNA-templated transcription elongation"/>
    <property type="evidence" value="ECO:0007669"/>
    <property type="project" value="UniProtKB-UniRule"/>
</dbReference>
<dbReference type="AlphaFoldDB" id="A0A921GGF4"/>
<keyword evidence="2 5" id="KW-0889">Transcription antitermination</keyword>
<dbReference type="PRINTS" id="PR00338">
    <property type="entry name" value="NUSGTNSCPFCT"/>
</dbReference>
<evidence type="ECO:0000256" key="4">
    <source>
        <dbReference type="ARBA" id="ARBA00023163"/>
    </source>
</evidence>
<dbReference type="InterPro" id="IPR047050">
    <property type="entry name" value="NGN"/>
</dbReference>
<dbReference type="InterPro" id="IPR043425">
    <property type="entry name" value="NusG-like"/>
</dbReference>
<proteinExistence type="inferred from homology"/>
<dbReference type="InterPro" id="IPR001062">
    <property type="entry name" value="Transcrpt_antiterm_NusG"/>
</dbReference>
<evidence type="ECO:0000259" key="8">
    <source>
        <dbReference type="SMART" id="SM00738"/>
    </source>
</evidence>
<organism evidence="9 10">
    <name type="scientific">Thermophilibacter provencensis</name>
    <dbReference type="NCBI Taxonomy" id="1852386"/>
    <lineage>
        <taxon>Bacteria</taxon>
        <taxon>Bacillati</taxon>
        <taxon>Actinomycetota</taxon>
        <taxon>Coriobacteriia</taxon>
        <taxon>Coriobacteriales</taxon>
        <taxon>Atopobiaceae</taxon>
        <taxon>Thermophilibacter</taxon>
    </lineage>
</organism>
<dbReference type="NCBIfam" id="TIGR00922">
    <property type="entry name" value="nusG"/>
    <property type="match status" value="1"/>
</dbReference>
<accession>A0A921GGF4</accession>
<dbReference type="FunFam" id="3.30.70.940:FF:000002">
    <property type="entry name" value="Transcription termination/antitermination protein NusG"/>
    <property type="match status" value="1"/>
</dbReference>
<dbReference type="Gene3D" id="2.30.30.30">
    <property type="match status" value="1"/>
</dbReference>
<dbReference type="GO" id="GO:0005829">
    <property type="term" value="C:cytosol"/>
    <property type="evidence" value="ECO:0007669"/>
    <property type="project" value="TreeGrafter"/>
</dbReference>